<dbReference type="InterPro" id="IPR013154">
    <property type="entry name" value="ADH-like_N"/>
</dbReference>
<evidence type="ECO:0000256" key="2">
    <source>
        <dbReference type="ARBA" id="ARBA00022723"/>
    </source>
</evidence>
<evidence type="ECO:0000256" key="5">
    <source>
        <dbReference type="RuleBase" id="RU361277"/>
    </source>
</evidence>
<dbReference type="PROSITE" id="PS00059">
    <property type="entry name" value="ADH_ZINC"/>
    <property type="match status" value="1"/>
</dbReference>
<evidence type="ECO:0000256" key="4">
    <source>
        <dbReference type="ARBA" id="ARBA00023002"/>
    </source>
</evidence>
<dbReference type="Gene3D" id="3.40.50.720">
    <property type="entry name" value="NAD(P)-binding Rossmann-like Domain"/>
    <property type="match status" value="1"/>
</dbReference>
<dbReference type="AlphaFoldDB" id="A0A852ZBW0"/>
<dbReference type="Proteomes" id="UP000548304">
    <property type="component" value="Unassembled WGS sequence"/>
</dbReference>
<keyword evidence="9" id="KW-1185">Reference proteome</keyword>
<dbReference type="RefSeq" id="WP_179535946.1">
    <property type="nucleotide sequence ID" value="NZ_JACBYW010000005.1"/>
</dbReference>
<proteinExistence type="inferred from homology"/>
<dbReference type="Pfam" id="PF08240">
    <property type="entry name" value="ADH_N"/>
    <property type="match status" value="1"/>
</dbReference>
<evidence type="ECO:0000259" key="6">
    <source>
        <dbReference type="Pfam" id="PF00107"/>
    </source>
</evidence>
<comment type="cofactor">
    <cofactor evidence="1 5">
        <name>Zn(2+)</name>
        <dbReference type="ChEBI" id="CHEBI:29105"/>
    </cofactor>
</comment>
<dbReference type="SUPFAM" id="SSF50129">
    <property type="entry name" value="GroES-like"/>
    <property type="match status" value="1"/>
</dbReference>
<dbReference type="EMBL" id="JACBYW010000005">
    <property type="protein sequence ID" value="NYH79523.1"/>
    <property type="molecule type" value="Genomic_DNA"/>
</dbReference>
<protein>
    <submittedName>
        <fullName evidence="8">2-desacetyl-2-hydroxyethyl bacteriochlorophyllide A dehydrogenase</fullName>
    </submittedName>
</protein>
<dbReference type="Pfam" id="PF00107">
    <property type="entry name" value="ADH_zinc_N"/>
    <property type="match status" value="1"/>
</dbReference>
<keyword evidence="3 5" id="KW-0862">Zinc</keyword>
<organism evidence="8 9">
    <name type="scientific">Actinopolyspora biskrensis</name>
    <dbReference type="NCBI Taxonomy" id="1470178"/>
    <lineage>
        <taxon>Bacteria</taxon>
        <taxon>Bacillati</taxon>
        <taxon>Actinomycetota</taxon>
        <taxon>Actinomycetes</taxon>
        <taxon>Actinopolysporales</taxon>
        <taxon>Actinopolysporaceae</taxon>
        <taxon>Actinopolyspora</taxon>
    </lineage>
</organism>
<reference evidence="8 9" key="1">
    <citation type="submission" date="2020-07" db="EMBL/GenBank/DDBJ databases">
        <title>Genomic Encyclopedia of Type Strains, Phase III (KMG-III): the genomes of soil and plant-associated and newly described type strains.</title>
        <authorList>
            <person name="Whitman W."/>
        </authorList>
    </citation>
    <scope>NUCLEOTIDE SEQUENCE [LARGE SCALE GENOMIC DNA]</scope>
    <source>
        <strain evidence="8 9">CECT 8576</strain>
    </source>
</reference>
<feature type="domain" description="Alcohol dehydrogenase-like N-terminal" evidence="7">
    <location>
        <begin position="27"/>
        <end position="140"/>
    </location>
</feature>
<evidence type="ECO:0000313" key="8">
    <source>
        <dbReference type="EMBL" id="NYH79523.1"/>
    </source>
</evidence>
<feature type="domain" description="Alcohol dehydrogenase-like C-terminal" evidence="6">
    <location>
        <begin position="179"/>
        <end position="294"/>
    </location>
</feature>
<dbReference type="InterPro" id="IPR013149">
    <property type="entry name" value="ADH-like_C"/>
</dbReference>
<comment type="caution">
    <text evidence="8">The sequence shown here is derived from an EMBL/GenBank/DDBJ whole genome shotgun (WGS) entry which is preliminary data.</text>
</comment>
<sequence length="339" mass="35067">MSDSAREVRIERPEGLRVVPSEPTPPGPREVVVEVVRSGICGSDREVFTGGRPPEFVRYPVVPGHEWSGRVVAVGAEVDEGLNGRLVVGEGFRGCGVCSACRRGDNNLCADQYDETGFTSPGAWATYLTLPARLLHVLPDDADARSAAALEPAACAAAATLKLAAVPGERVAVVGGGSLGLLATQLIASTSPAELTLVEPNEARAEIAEACGAGRVCSPEEAKSRFAGYDAVVEAAGASGTADLATRLARPGGRVVLTGVAAADSGPPDPAHLVLSQITVHTVFGAPSRAWGHAVSSFTSGALDPALIITRELDLSEAERALRELGDDRGRDVKTLLRP</sequence>
<dbReference type="InterPro" id="IPR050129">
    <property type="entry name" value="Zn_alcohol_dh"/>
</dbReference>
<evidence type="ECO:0000256" key="3">
    <source>
        <dbReference type="ARBA" id="ARBA00022833"/>
    </source>
</evidence>
<dbReference type="SUPFAM" id="SSF51735">
    <property type="entry name" value="NAD(P)-binding Rossmann-fold domains"/>
    <property type="match status" value="1"/>
</dbReference>
<gene>
    <name evidence="8" type="ORF">FHR84_002861</name>
</gene>
<dbReference type="InterPro" id="IPR036291">
    <property type="entry name" value="NAD(P)-bd_dom_sf"/>
</dbReference>
<comment type="similarity">
    <text evidence="5">Belongs to the zinc-containing alcohol dehydrogenase family.</text>
</comment>
<dbReference type="Gene3D" id="3.90.180.10">
    <property type="entry name" value="Medium-chain alcohol dehydrogenases, catalytic domain"/>
    <property type="match status" value="1"/>
</dbReference>
<dbReference type="InterPro" id="IPR011032">
    <property type="entry name" value="GroES-like_sf"/>
</dbReference>
<keyword evidence="4" id="KW-0560">Oxidoreductase</keyword>
<dbReference type="PANTHER" id="PTHR43401:SF5">
    <property type="entry name" value="ALCOHOL DEHYDROGENASE-RELATED"/>
    <property type="match status" value="1"/>
</dbReference>
<dbReference type="PANTHER" id="PTHR43401">
    <property type="entry name" value="L-THREONINE 3-DEHYDROGENASE"/>
    <property type="match status" value="1"/>
</dbReference>
<dbReference type="InterPro" id="IPR002328">
    <property type="entry name" value="ADH_Zn_CS"/>
</dbReference>
<evidence type="ECO:0000313" key="9">
    <source>
        <dbReference type="Proteomes" id="UP000548304"/>
    </source>
</evidence>
<evidence type="ECO:0000256" key="1">
    <source>
        <dbReference type="ARBA" id="ARBA00001947"/>
    </source>
</evidence>
<dbReference type="GO" id="GO:0008270">
    <property type="term" value="F:zinc ion binding"/>
    <property type="evidence" value="ECO:0007669"/>
    <property type="project" value="InterPro"/>
</dbReference>
<accession>A0A852ZBW0</accession>
<name>A0A852ZBW0_9ACTN</name>
<evidence type="ECO:0000259" key="7">
    <source>
        <dbReference type="Pfam" id="PF08240"/>
    </source>
</evidence>
<keyword evidence="2 5" id="KW-0479">Metal-binding</keyword>
<dbReference type="GO" id="GO:0016491">
    <property type="term" value="F:oxidoreductase activity"/>
    <property type="evidence" value="ECO:0007669"/>
    <property type="project" value="UniProtKB-KW"/>
</dbReference>